<evidence type="ECO:0000313" key="12">
    <source>
        <dbReference type="Proteomes" id="UP000550508"/>
    </source>
</evidence>
<keyword evidence="4 9" id="KW-0378">Hydrolase</keyword>
<dbReference type="AlphaFoldDB" id="A0A849VU91"/>
<dbReference type="PROSITE" id="PS00812">
    <property type="entry name" value="GLYCOSYL_HYDROL_F8"/>
    <property type="match status" value="1"/>
</dbReference>
<dbReference type="Gene3D" id="1.50.10.10">
    <property type="match status" value="1"/>
</dbReference>
<evidence type="ECO:0000256" key="6">
    <source>
        <dbReference type="ARBA" id="ARBA00023295"/>
    </source>
</evidence>
<comment type="caution">
    <text evidence="11">The sequence shown here is derived from an EMBL/GenBank/DDBJ whole genome shotgun (WGS) entry which is preliminary data.</text>
</comment>
<sequence>MRAYACLLCLLLAWAGSGVAMAQNLSGTVKPADWAAYKSRFIDAGGRVIDDANGNISHSEGQGYGLLLAYLANSKADFDLIWSFTKTELLLRDDGLAMWKWDPSAKPHITDSNNASDGDILIAYALLLAGGEWERNDFIGAAKTIIGGIGKSNVVKWQDRLLLLPGAKGFSESDRTDGPIINLSYWVFEAFPKFASIDKTTDWMQLSMTGVGLLNKASAGPRSLPTDWMSAKTQLKPAKGFPAEFGYNALRIPLYLMRARIYDRELLTRLRKGMTSESGQVVITDSDSGNVKETLSDAGYAIIPALVACVLDKVKLPEAVRSFEPSLYYPSTLHLLSLSFAHSQHPECL</sequence>
<feature type="active site" description="Nucleophile" evidence="8">
    <location>
        <position position="117"/>
    </location>
</feature>
<dbReference type="GO" id="GO:0030245">
    <property type="term" value="P:cellulose catabolic process"/>
    <property type="evidence" value="ECO:0007669"/>
    <property type="project" value="UniProtKB-KW"/>
</dbReference>
<keyword evidence="7 9" id="KW-0119">Carbohydrate metabolism</keyword>
<accession>A0A849VU91</accession>
<evidence type="ECO:0000256" key="9">
    <source>
        <dbReference type="RuleBase" id="RU361167"/>
    </source>
</evidence>
<evidence type="ECO:0000256" key="4">
    <source>
        <dbReference type="ARBA" id="ARBA00022801"/>
    </source>
</evidence>
<keyword evidence="7 9" id="KW-0624">Polysaccharide degradation</keyword>
<evidence type="ECO:0000256" key="5">
    <source>
        <dbReference type="ARBA" id="ARBA00023001"/>
    </source>
</evidence>
<dbReference type="RefSeq" id="WP_113281053.1">
    <property type="nucleotide sequence ID" value="NZ_JABUMX010000005.1"/>
</dbReference>
<dbReference type="Proteomes" id="UP000550508">
    <property type="component" value="Unassembled WGS sequence"/>
</dbReference>
<gene>
    <name evidence="11" type="ORF">HQ945_18500</name>
</gene>
<dbReference type="GO" id="GO:0008810">
    <property type="term" value="F:cellulase activity"/>
    <property type="evidence" value="ECO:0007669"/>
    <property type="project" value="UniProtKB-EC"/>
</dbReference>
<proteinExistence type="inferred from homology"/>
<evidence type="ECO:0000256" key="2">
    <source>
        <dbReference type="ARBA" id="ARBA00009209"/>
    </source>
</evidence>
<feature type="signal peptide" evidence="10">
    <location>
        <begin position="1"/>
        <end position="22"/>
    </location>
</feature>
<keyword evidence="12" id="KW-1185">Reference proteome</keyword>
<comment type="catalytic activity">
    <reaction evidence="1">
        <text>Endohydrolysis of (1-&gt;4)-beta-D-glucosidic linkages in cellulose, lichenin and cereal beta-D-glucans.</text>
        <dbReference type="EC" id="3.2.1.4"/>
    </reaction>
</comment>
<evidence type="ECO:0000256" key="1">
    <source>
        <dbReference type="ARBA" id="ARBA00000966"/>
    </source>
</evidence>
<comment type="similarity">
    <text evidence="2 9">Belongs to the glycosyl hydrolase 8 (cellulase D) family.</text>
</comment>
<evidence type="ECO:0000256" key="7">
    <source>
        <dbReference type="ARBA" id="ARBA00023326"/>
    </source>
</evidence>
<dbReference type="InterPro" id="IPR008928">
    <property type="entry name" value="6-hairpin_glycosidase_sf"/>
</dbReference>
<evidence type="ECO:0000313" key="11">
    <source>
        <dbReference type="EMBL" id="NTS33246.1"/>
    </source>
</evidence>
<feature type="chain" id="PRO_5032654036" description="Glucanase" evidence="10">
    <location>
        <begin position="23"/>
        <end position="349"/>
    </location>
</feature>
<dbReference type="InterPro" id="IPR012341">
    <property type="entry name" value="6hp_glycosidase-like_sf"/>
</dbReference>
<keyword evidence="6 9" id="KW-0326">Glycosidase</keyword>
<evidence type="ECO:0000256" key="8">
    <source>
        <dbReference type="PROSITE-ProRule" id="PRU10058"/>
    </source>
</evidence>
<dbReference type="SUPFAM" id="SSF48208">
    <property type="entry name" value="Six-hairpin glycosidases"/>
    <property type="match status" value="1"/>
</dbReference>
<name>A0A849VU91_9HYPH</name>
<evidence type="ECO:0000256" key="3">
    <source>
        <dbReference type="ARBA" id="ARBA00022729"/>
    </source>
</evidence>
<keyword evidence="5" id="KW-0136">Cellulose degradation</keyword>
<dbReference type="InterPro" id="IPR002037">
    <property type="entry name" value="Glyco_hydro_8"/>
</dbReference>
<dbReference type="InterPro" id="IPR019834">
    <property type="entry name" value="Glyco_hydro_8_CS"/>
</dbReference>
<keyword evidence="3 10" id="KW-0732">Signal</keyword>
<organism evidence="11 12">
    <name type="scientific">Phyllobacterium pellucidum</name>
    <dbReference type="NCBI Taxonomy" id="2740464"/>
    <lineage>
        <taxon>Bacteria</taxon>
        <taxon>Pseudomonadati</taxon>
        <taxon>Pseudomonadota</taxon>
        <taxon>Alphaproteobacteria</taxon>
        <taxon>Hyphomicrobiales</taxon>
        <taxon>Phyllobacteriaceae</taxon>
        <taxon>Phyllobacterium</taxon>
    </lineage>
</organism>
<dbReference type="EC" id="3.2.1.-" evidence="9"/>
<reference evidence="11 12" key="1">
    <citation type="submission" date="2020-05" db="EMBL/GenBank/DDBJ databases">
        <authorList>
            <person name="Kim M.K."/>
        </authorList>
    </citation>
    <scope>NUCLEOTIDE SEQUENCE [LARGE SCALE GENOMIC DNA]</scope>
    <source>
        <strain evidence="11 12">BT25</strain>
    </source>
</reference>
<evidence type="ECO:0000256" key="10">
    <source>
        <dbReference type="SAM" id="SignalP"/>
    </source>
</evidence>
<dbReference type="PRINTS" id="PR00735">
    <property type="entry name" value="GLHYDRLASE8"/>
</dbReference>
<dbReference type="Pfam" id="PF01270">
    <property type="entry name" value="Glyco_hydro_8"/>
    <property type="match status" value="1"/>
</dbReference>
<protein>
    <recommendedName>
        <fullName evidence="9">Glucanase</fullName>
        <ecNumber evidence="9">3.2.1.-</ecNumber>
    </recommendedName>
</protein>
<dbReference type="EMBL" id="JABUMX010000005">
    <property type="protein sequence ID" value="NTS33246.1"/>
    <property type="molecule type" value="Genomic_DNA"/>
</dbReference>